<keyword evidence="2" id="KW-0645">Protease</keyword>
<dbReference type="RefSeq" id="WP_071655846.1">
    <property type="nucleotide sequence ID" value="NZ_MLCF01000027.1"/>
</dbReference>
<dbReference type="PANTHER" id="PTHR47053:SF1">
    <property type="entry name" value="MUREIN DD-ENDOPEPTIDASE MEPH-RELATED"/>
    <property type="match status" value="1"/>
</dbReference>
<evidence type="ECO:0000313" key="7">
    <source>
        <dbReference type="EMBL" id="OIV38209.1"/>
    </source>
</evidence>
<accession>A0A1J7BXJ7</accession>
<evidence type="ECO:0000256" key="5">
    <source>
        <dbReference type="SAM" id="MobiDB-lite"/>
    </source>
</evidence>
<dbReference type="Gene3D" id="3.90.1720.10">
    <property type="entry name" value="endopeptidase domain like (from Nostoc punctiforme)"/>
    <property type="match status" value="1"/>
</dbReference>
<evidence type="ECO:0000256" key="4">
    <source>
        <dbReference type="ARBA" id="ARBA00022807"/>
    </source>
</evidence>
<evidence type="ECO:0000259" key="6">
    <source>
        <dbReference type="PROSITE" id="PS51935"/>
    </source>
</evidence>
<sequence>MNDHSDPRRGTHVGRTAQVRTATRTCRVRGLRGGTAAVLLAAAAATAGAAAAPASAEAAPAVASSRPHYWYLKHGHWYWTSHYDRYRAWVDAGGTGNGTRGPDFSRGSRPAPPPASRPSGRSSSDTARPGARAITATAAGRAIAYARAQLGKPYAWGGNGPRAFDCSGLVQQAYLRAGVRLPRVTAQQAAATTRISASRLRPGDLVHWSNNGKASGAYHIAIYLGGGKYIEAPRPGKKVRITAISWGYKPSFYTRVTVR</sequence>
<dbReference type="EMBL" id="MLCF01000027">
    <property type="protein sequence ID" value="OIV38209.1"/>
    <property type="molecule type" value="Genomic_DNA"/>
</dbReference>
<gene>
    <name evidence="7" type="ORF">BIV57_07135</name>
</gene>
<feature type="region of interest" description="Disordered" evidence="5">
    <location>
        <begin position="97"/>
        <end position="130"/>
    </location>
</feature>
<dbReference type="OrthoDB" id="5177647at2"/>
<comment type="similarity">
    <text evidence="1">Belongs to the peptidase C40 family.</text>
</comment>
<evidence type="ECO:0000256" key="2">
    <source>
        <dbReference type="ARBA" id="ARBA00022670"/>
    </source>
</evidence>
<protein>
    <recommendedName>
        <fullName evidence="6">NlpC/P60 domain-containing protein</fullName>
    </recommendedName>
</protein>
<evidence type="ECO:0000256" key="3">
    <source>
        <dbReference type="ARBA" id="ARBA00022801"/>
    </source>
</evidence>
<dbReference type="GO" id="GO:0006508">
    <property type="term" value="P:proteolysis"/>
    <property type="evidence" value="ECO:0007669"/>
    <property type="project" value="UniProtKB-KW"/>
</dbReference>
<keyword evidence="3" id="KW-0378">Hydrolase</keyword>
<dbReference type="InterPro" id="IPR051202">
    <property type="entry name" value="Peptidase_C40"/>
</dbReference>
<dbReference type="AlphaFoldDB" id="A0A1J7BXJ7"/>
<dbReference type="GO" id="GO:0008234">
    <property type="term" value="F:cysteine-type peptidase activity"/>
    <property type="evidence" value="ECO:0007669"/>
    <property type="project" value="UniProtKB-KW"/>
</dbReference>
<dbReference type="SUPFAM" id="SSF54001">
    <property type="entry name" value="Cysteine proteinases"/>
    <property type="match status" value="1"/>
</dbReference>
<dbReference type="InterPro" id="IPR038765">
    <property type="entry name" value="Papain-like_cys_pep_sf"/>
</dbReference>
<feature type="domain" description="NlpC/P60" evidence="6">
    <location>
        <begin position="136"/>
        <end position="259"/>
    </location>
</feature>
<dbReference type="Pfam" id="PF00877">
    <property type="entry name" value="NLPC_P60"/>
    <property type="match status" value="1"/>
</dbReference>
<keyword evidence="8" id="KW-1185">Reference proteome</keyword>
<comment type="caution">
    <text evidence="7">The sequence shown here is derived from an EMBL/GenBank/DDBJ whole genome shotgun (WGS) entry which is preliminary data.</text>
</comment>
<reference evidence="7 8" key="1">
    <citation type="submission" date="2016-10" db="EMBL/GenBank/DDBJ databases">
        <title>Genome sequence of Streptomyces gilvigriseus MUSC 26.</title>
        <authorList>
            <person name="Lee L.-H."/>
            <person name="Ser H.-L."/>
        </authorList>
    </citation>
    <scope>NUCLEOTIDE SEQUENCE [LARGE SCALE GENOMIC DNA]</scope>
    <source>
        <strain evidence="7 8">MUSC 26</strain>
    </source>
</reference>
<dbReference type="InterPro" id="IPR000064">
    <property type="entry name" value="NLP_P60_dom"/>
</dbReference>
<name>A0A1J7BXJ7_9ACTN</name>
<dbReference type="Proteomes" id="UP000243342">
    <property type="component" value="Unassembled WGS sequence"/>
</dbReference>
<keyword evidence="4" id="KW-0788">Thiol protease</keyword>
<organism evidence="7 8">
    <name type="scientific">Mangrovactinospora gilvigrisea</name>
    <dbReference type="NCBI Taxonomy" id="1428644"/>
    <lineage>
        <taxon>Bacteria</taxon>
        <taxon>Bacillati</taxon>
        <taxon>Actinomycetota</taxon>
        <taxon>Actinomycetes</taxon>
        <taxon>Kitasatosporales</taxon>
        <taxon>Streptomycetaceae</taxon>
        <taxon>Mangrovactinospora</taxon>
    </lineage>
</organism>
<feature type="region of interest" description="Disordered" evidence="5">
    <location>
        <begin position="1"/>
        <end position="21"/>
    </location>
</feature>
<feature type="compositionally biased region" description="Low complexity" evidence="5">
    <location>
        <begin position="117"/>
        <end position="130"/>
    </location>
</feature>
<dbReference type="PANTHER" id="PTHR47053">
    <property type="entry name" value="MUREIN DD-ENDOPEPTIDASE MEPH-RELATED"/>
    <property type="match status" value="1"/>
</dbReference>
<evidence type="ECO:0000313" key="8">
    <source>
        <dbReference type="Proteomes" id="UP000243342"/>
    </source>
</evidence>
<dbReference type="PROSITE" id="PS51935">
    <property type="entry name" value="NLPC_P60"/>
    <property type="match status" value="1"/>
</dbReference>
<proteinExistence type="inferred from homology"/>
<evidence type="ECO:0000256" key="1">
    <source>
        <dbReference type="ARBA" id="ARBA00007074"/>
    </source>
</evidence>